<comment type="caution">
    <text evidence="3">The sequence shown here is derived from an EMBL/GenBank/DDBJ whole genome shotgun (WGS) entry which is preliminary data.</text>
</comment>
<proteinExistence type="predicted"/>
<reference evidence="4" key="1">
    <citation type="journal article" date="2019" name="Int. J. Syst. Evol. Microbiol.">
        <title>The Global Catalogue of Microorganisms (GCM) 10K type strain sequencing project: providing services to taxonomists for standard genome sequencing and annotation.</title>
        <authorList>
            <consortium name="The Broad Institute Genomics Platform"/>
            <consortium name="The Broad Institute Genome Sequencing Center for Infectious Disease"/>
            <person name="Wu L."/>
            <person name="Ma J."/>
        </authorList>
    </citation>
    <scope>NUCLEOTIDE SEQUENCE [LARGE SCALE GENOMIC DNA]</scope>
    <source>
        <strain evidence="4">JCM 18303</strain>
    </source>
</reference>
<keyword evidence="1" id="KW-0812">Transmembrane</keyword>
<dbReference type="EMBL" id="BAABJP010000051">
    <property type="protein sequence ID" value="GAA5172182.1"/>
    <property type="molecule type" value="Genomic_DNA"/>
</dbReference>
<keyword evidence="4" id="KW-1185">Reference proteome</keyword>
<sequence length="209" mass="20668">MSAAQSRAARPVIALVTVLTIGAVITWSMVLGKSSTDAAGTACPSPAAGAEAAGVAQPSSALDEVAPAAPGAVRIRVLNGGGQRGQATLVASQLGELGFTEAAPATNDPLYPNGDLICRGGIRYGAAGAAAARTVSLVLPCVALLRDNRPDDSVDVAIGSQFGEIAPTRAARQALDQLAGPSGQTNVTEAGAAPTADQELLTAARDVAC</sequence>
<organism evidence="3 4">
    <name type="scientific">Pseudonocardia eucalypti</name>
    <dbReference type="NCBI Taxonomy" id="648755"/>
    <lineage>
        <taxon>Bacteria</taxon>
        <taxon>Bacillati</taxon>
        <taxon>Actinomycetota</taxon>
        <taxon>Actinomycetes</taxon>
        <taxon>Pseudonocardiales</taxon>
        <taxon>Pseudonocardiaceae</taxon>
        <taxon>Pseudonocardia</taxon>
    </lineage>
</organism>
<keyword evidence="1" id="KW-0472">Membrane</keyword>
<evidence type="ECO:0000313" key="4">
    <source>
        <dbReference type="Proteomes" id="UP001428817"/>
    </source>
</evidence>
<gene>
    <name evidence="3" type="primary">cei</name>
    <name evidence="3" type="ORF">GCM10023321_71670</name>
</gene>
<feature type="domain" description="LytR/CpsA/Psr regulator C-terminal" evidence="2">
    <location>
        <begin position="73"/>
        <end position="162"/>
    </location>
</feature>
<keyword evidence="1" id="KW-1133">Transmembrane helix</keyword>
<dbReference type="Gene3D" id="3.30.70.2390">
    <property type="match status" value="1"/>
</dbReference>
<evidence type="ECO:0000259" key="2">
    <source>
        <dbReference type="Pfam" id="PF13399"/>
    </source>
</evidence>
<dbReference type="InterPro" id="IPR027381">
    <property type="entry name" value="LytR/CpsA/Psr_C"/>
</dbReference>
<dbReference type="Proteomes" id="UP001428817">
    <property type="component" value="Unassembled WGS sequence"/>
</dbReference>
<evidence type="ECO:0000256" key="1">
    <source>
        <dbReference type="SAM" id="Phobius"/>
    </source>
</evidence>
<protein>
    <submittedName>
        <fullName evidence="3">Envelope integrity protein Cei</fullName>
    </submittedName>
</protein>
<accession>A0ABP9R661</accession>
<name>A0ABP9R661_9PSEU</name>
<evidence type="ECO:0000313" key="3">
    <source>
        <dbReference type="EMBL" id="GAA5172182.1"/>
    </source>
</evidence>
<dbReference type="RefSeq" id="WP_185066120.1">
    <property type="nucleotide sequence ID" value="NZ_BAABJP010000051.1"/>
</dbReference>
<feature type="transmembrane region" description="Helical" evidence="1">
    <location>
        <begin position="12"/>
        <end position="30"/>
    </location>
</feature>
<dbReference type="Pfam" id="PF13399">
    <property type="entry name" value="LytR_C"/>
    <property type="match status" value="1"/>
</dbReference>
<dbReference type="NCBIfam" id="NF035953">
    <property type="entry name" value="integrity_Cei"/>
    <property type="match status" value="1"/>
</dbReference>